<accession>U2DYK5</accession>
<name>U2DYK5_9EURY</name>
<dbReference type="AlphaFoldDB" id="U2DYK5"/>
<protein>
    <submittedName>
        <fullName evidence="1">Uncharacterized protein</fullName>
    </submittedName>
</protein>
<dbReference type="Proteomes" id="UP000003861">
    <property type="component" value="Unassembled WGS sequence"/>
</dbReference>
<reference evidence="1 2" key="1">
    <citation type="journal article" date="2011" name="J. Bacteriol.">
        <title>Genome sequence of Halorhabdus tiamatea, the first archaeon isolated from a deep-sea anoxic brine lake.</title>
        <authorList>
            <person name="Antunes A."/>
            <person name="Alam I."/>
            <person name="Bajic V.B."/>
            <person name="Stingl U."/>
        </authorList>
    </citation>
    <scope>NUCLEOTIDE SEQUENCE [LARGE SCALE GENOMIC DNA]</scope>
    <source>
        <strain evidence="1 2">SARL4B</strain>
    </source>
</reference>
<comment type="caution">
    <text evidence="1">The sequence shown here is derived from an EMBL/GenBank/DDBJ whole genome shotgun (WGS) entry which is preliminary data.</text>
</comment>
<sequence>MPGEGSERREIRYFPPSRSLAFARDLSGLSALHRHTLELPLNGVSGALRSARGGLRTLDLRMTQVRGDEPRGHADGAHIGKTL</sequence>
<evidence type="ECO:0000313" key="2">
    <source>
        <dbReference type="Proteomes" id="UP000003861"/>
    </source>
</evidence>
<organism evidence="1 2">
    <name type="scientific">Halorhabdus tiamatea SARL4B</name>
    <dbReference type="NCBI Taxonomy" id="1033806"/>
    <lineage>
        <taxon>Archaea</taxon>
        <taxon>Methanobacteriati</taxon>
        <taxon>Methanobacteriota</taxon>
        <taxon>Stenosarchaea group</taxon>
        <taxon>Halobacteria</taxon>
        <taxon>Halobacteriales</taxon>
        <taxon>Haloarculaceae</taxon>
        <taxon>Halorhabdus</taxon>
    </lineage>
</organism>
<proteinExistence type="predicted"/>
<dbReference type="EMBL" id="AFNT02000052">
    <property type="protein sequence ID" value="ERJ04881.1"/>
    <property type="molecule type" value="Genomic_DNA"/>
</dbReference>
<reference evidence="1 2" key="2">
    <citation type="journal article" date="2013" name="PLoS ONE">
        <title>INDIGO - INtegrated Data Warehouse of MIcrobial GenOmes with Examples from the Red Sea Extremophiles.</title>
        <authorList>
            <person name="Alam I."/>
            <person name="Antunes A."/>
            <person name="Kamau A.A."/>
            <person name="Ba Alawi W."/>
            <person name="Kalkatawi M."/>
            <person name="Stingl U."/>
            <person name="Bajic V.B."/>
        </authorList>
    </citation>
    <scope>NUCLEOTIDE SEQUENCE [LARGE SCALE GENOMIC DNA]</scope>
    <source>
        <strain evidence="1 2">SARL4B</strain>
    </source>
</reference>
<evidence type="ECO:0000313" key="1">
    <source>
        <dbReference type="EMBL" id="ERJ04881.1"/>
    </source>
</evidence>
<gene>
    <name evidence="1" type="ORF">HLRTI_003165</name>
</gene>